<gene>
    <name evidence="1" type="ORF">FKV42_08390</name>
</gene>
<reference evidence="1 2" key="1">
    <citation type="submission" date="2019-06" db="EMBL/GenBank/DDBJ databases">
        <title>Draft genome sequence of Methanolobus vulcani B1d.</title>
        <authorList>
            <person name="Creighbaum A.J."/>
            <person name="Ticak T."/>
            <person name="Hariraju D."/>
            <person name="Arivett B.A."/>
            <person name="Ferguson D.J.Jr."/>
        </authorList>
    </citation>
    <scope>NUCLEOTIDE SEQUENCE [LARGE SCALE GENOMIC DNA]</scope>
    <source>
        <strain evidence="1 2">B1d</strain>
    </source>
</reference>
<evidence type="ECO:0000313" key="1">
    <source>
        <dbReference type="EMBL" id="TQD25066.1"/>
    </source>
</evidence>
<evidence type="ECO:0000313" key="2">
    <source>
        <dbReference type="Proteomes" id="UP000319335"/>
    </source>
</evidence>
<dbReference type="EMBL" id="VIAQ01000015">
    <property type="protein sequence ID" value="TQD25066.1"/>
    <property type="molecule type" value="Genomic_DNA"/>
</dbReference>
<organism evidence="1 2">
    <name type="scientific">Methanolobus vulcani</name>
    <dbReference type="NCBI Taxonomy" id="38026"/>
    <lineage>
        <taxon>Archaea</taxon>
        <taxon>Methanobacteriati</taxon>
        <taxon>Methanobacteriota</taxon>
        <taxon>Stenosarchaea group</taxon>
        <taxon>Methanomicrobia</taxon>
        <taxon>Methanosarcinales</taxon>
        <taxon>Methanosarcinaceae</taxon>
        <taxon>Methanolobus</taxon>
    </lineage>
</organism>
<name>A0A7Z8P1S9_9EURY</name>
<dbReference type="OrthoDB" id="5583at2157"/>
<proteinExistence type="predicted"/>
<accession>A0A7Z8P1S9</accession>
<sequence>MVTEVPKVYMITDISPEGFIEVYEAMERDPTGNVAVKVHSGEPGGEGNSVSIWYVRSCLPS</sequence>
<keyword evidence="2" id="KW-1185">Reference proteome</keyword>
<dbReference type="RefSeq" id="WP_154809792.1">
    <property type="nucleotide sequence ID" value="NZ_VIAQ01000015.1"/>
</dbReference>
<protein>
    <submittedName>
        <fullName evidence="1">Uncharacterized protein</fullName>
    </submittedName>
</protein>
<dbReference type="Proteomes" id="UP000319335">
    <property type="component" value="Unassembled WGS sequence"/>
</dbReference>
<dbReference type="AlphaFoldDB" id="A0A7Z8P1S9"/>
<comment type="caution">
    <text evidence="1">The sequence shown here is derived from an EMBL/GenBank/DDBJ whole genome shotgun (WGS) entry which is preliminary data.</text>
</comment>